<gene>
    <name evidence="2" type="ORF">SAMN04487924_10619</name>
</gene>
<dbReference type="Proteomes" id="UP000183040">
    <property type="component" value="Unassembled WGS sequence"/>
</dbReference>
<name>A0A1H4B1N0_9BACE</name>
<reference evidence="2 3" key="1">
    <citation type="submission" date="2016-10" db="EMBL/GenBank/DDBJ databases">
        <authorList>
            <person name="de Groot N.N."/>
        </authorList>
    </citation>
    <scope>NUCLEOTIDE SEQUENCE [LARGE SCALE GENOMIC DNA]</scope>
    <source>
        <strain evidence="2 3">NLAE-zl-G339</strain>
    </source>
</reference>
<accession>A0A1H4B1N0</accession>
<dbReference type="AlphaFoldDB" id="A0A1H4B1N0"/>
<keyword evidence="1" id="KW-0732">Signal</keyword>
<organism evidence="2 3">
    <name type="scientific">Bacteroides xylanisolvens</name>
    <dbReference type="NCBI Taxonomy" id="371601"/>
    <lineage>
        <taxon>Bacteria</taxon>
        <taxon>Pseudomonadati</taxon>
        <taxon>Bacteroidota</taxon>
        <taxon>Bacteroidia</taxon>
        <taxon>Bacteroidales</taxon>
        <taxon>Bacteroidaceae</taxon>
        <taxon>Bacteroides</taxon>
    </lineage>
</organism>
<proteinExistence type="predicted"/>
<evidence type="ECO:0008006" key="4">
    <source>
        <dbReference type="Google" id="ProtNLM"/>
    </source>
</evidence>
<protein>
    <recommendedName>
        <fullName evidence="4">DUF4843 domain-containing protein</fullName>
    </recommendedName>
</protein>
<dbReference type="InterPro" id="IPR032299">
    <property type="entry name" value="DUF4843"/>
</dbReference>
<evidence type="ECO:0000313" key="2">
    <source>
        <dbReference type="EMBL" id="SEA41999.1"/>
    </source>
</evidence>
<dbReference type="Pfam" id="PF16132">
    <property type="entry name" value="DUF4843"/>
    <property type="match status" value="1"/>
</dbReference>
<dbReference type="EMBL" id="FNRP01000006">
    <property type="protein sequence ID" value="SEA41999.1"/>
    <property type="molecule type" value="Genomic_DNA"/>
</dbReference>
<sequence>MNIHMKPFILLLFLSCCLFSCSEDEIKSYHGDQYLYFSQLKGTEDKSVNVSFNNYPLDDELTVKIAMGLVGDPFSSPAPYKIGILADKTTALAENYSLPEAPSFKANSATDELEVKLIKTENLTEDVSLLLKIEPNDYFEGSILHYDTIRIVFNNVESQPLWWDKEVTNVYLGTYSRAKYRALVQYGGEEALNFGELNASQRRRCALRLKDAIAEYGLKEENGKSMTVPIY</sequence>
<feature type="signal peptide" evidence="1">
    <location>
        <begin position="1"/>
        <end position="22"/>
    </location>
</feature>
<evidence type="ECO:0000313" key="3">
    <source>
        <dbReference type="Proteomes" id="UP000183040"/>
    </source>
</evidence>
<feature type="chain" id="PRO_5010172616" description="DUF4843 domain-containing protein" evidence="1">
    <location>
        <begin position="23"/>
        <end position="231"/>
    </location>
</feature>
<evidence type="ECO:0000256" key="1">
    <source>
        <dbReference type="SAM" id="SignalP"/>
    </source>
</evidence>